<dbReference type="CDD" id="cd00009">
    <property type="entry name" value="AAA"/>
    <property type="match status" value="1"/>
</dbReference>
<dbReference type="Proteomes" id="UP000280197">
    <property type="component" value="Chromosome"/>
</dbReference>
<dbReference type="InterPro" id="IPR003593">
    <property type="entry name" value="AAA+_ATPase"/>
</dbReference>
<dbReference type="SUPFAM" id="SSF52540">
    <property type="entry name" value="P-loop containing nucleoside triphosphate hydrolases"/>
    <property type="match status" value="1"/>
</dbReference>
<dbReference type="InterPro" id="IPR041538">
    <property type="entry name" value="RavA-like_AAA_lid"/>
</dbReference>
<dbReference type="PANTHER" id="PTHR32204">
    <property type="entry name" value="ATPASE RAVA"/>
    <property type="match status" value="1"/>
</dbReference>
<dbReference type="AlphaFoldDB" id="A0A3S9HVW9"/>
<dbReference type="Pfam" id="PF17868">
    <property type="entry name" value="AAA_lid_8"/>
    <property type="match status" value="1"/>
</dbReference>
<dbReference type="Pfam" id="PF20030">
    <property type="entry name" value="bpMoxR"/>
    <property type="match status" value="1"/>
</dbReference>
<feature type="domain" description="AAA+ ATPase" evidence="1">
    <location>
        <begin position="46"/>
        <end position="185"/>
    </location>
</feature>
<dbReference type="InterPro" id="IPR050513">
    <property type="entry name" value="RavA_ATPases"/>
</dbReference>
<dbReference type="KEGG" id="saqu:EJC51_08960"/>
<keyword evidence="3" id="KW-1185">Reference proteome</keyword>
<dbReference type="InterPro" id="IPR045427">
    <property type="entry name" value="MoxR"/>
</dbReference>
<protein>
    <submittedName>
        <fullName evidence="2">AAA family ATPase</fullName>
    </submittedName>
</protein>
<organism evidence="2 3">
    <name type="scientific">Streptomyces aquilus</name>
    <dbReference type="NCBI Taxonomy" id="2548456"/>
    <lineage>
        <taxon>Bacteria</taxon>
        <taxon>Bacillati</taxon>
        <taxon>Actinomycetota</taxon>
        <taxon>Actinomycetes</taxon>
        <taxon>Kitasatosporales</taxon>
        <taxon>Streptomycetaceae</taxon>
        <taxon>Streptomyces</taxon>
    </lineage>
</organism>
<dbReference type="PANTHER" id="PTHR32204:SF0">
    <property type="entry name" value="ATPASE RAVA"/>
    <property type="match status" value="1"/>
</dbReference>
<dbReference type="Gene3D" id="3.40.50.300">
    <property type="entry name" value="P-loop containing nucleotide triphosphate hydrolases"/>
    <property type="match status" value="1"/>
</dbReference>
<dbReference type="EMBL" id="CP034463">
    <property type="protein sequence ID" value="AZP16231.1"/>
    <property type="molecule type" value="Genomic_DNA"/>
</dbReference>
<name>A0A3S9HVW9_9ACTN</name>
<dbReference type="SMART" id="SM00382">
    <property type="entry name" value="AAA"/>
    <property type="match status" value="1"/>
</dbReference>
<reference evidence="2 3" key="1">
    <citation type="submission" date="2018-12" db="EMBL/GenBank/DDBJ databases">
        <authorList>
            <person name="Li K."/>
        </authorList>
    </citation>
    <scope>NUCLEOTIDE SEQUENCE [LARGE SCALE GENOMIC DNA]</scope>
    <source>
        <strain evidence="3">CR22</strain>
    </source>
</reference>
<dbReference type="InterPro" id="IPR027417">
    <property type="entry name" value="P-loop_NTPase"/>
</dbReference>
<gene>
    <name evidence="2" type="ORF">EJC51_08960</name>
</gene>
<dbReference type="RefSeq" id="WP_126270581.1">
    <property type="nucleotide sequence ID" value="NZ_CP034463.1"/>
</dbReference>
<proteinExistence type="predicted"/>
<evidence type="ECO:0000313" key="3">
    <source>
        <dbReference type="Proteomes" id="UP000280197"/>
    </source>
</evidence>
<accession>A0A3S9HVW9</accession>
<evidence type="ECO:0000313" key="2">
    <source>
        <dbReference type="EMBL" id="AZP16231.1"/>
    </source>
</evidence>
<sequence>MSTATATWSGDDLNAVRRLKALGRSIDQHFVGRRLALDLLEVAVLAHEHVLLLGPPGTGKTDLVSRFAAGLGSRPFVRLLTRFTEPAELFGPVDVPAFQSGDQYRFRTDGMLPKAHVAFLDEIFQSGSPILNTLLTVMNERVFHNGHDVEAVPLITLVGAANSLPQDPSLLAFADRFLLRLTIPPVAGNRLDELLEKGYAPGRATSAGDEHAWIDAATLDRLNRQLAHADLSAVTAEYAELVRELLGQGVTLSDRRIIRGLRLVAAAALREERVRAEAADLWPLEHFWSDPAHAPVVQEAVRRRTGGFAEDPDEPARTAQRLVSEARVLGRQVGAGSPPASVERVLRQLNALRLELRRAVPGNREGERELASIIDTTLALLDQG</sequence>
<evidence type="ECO:0000259" key="1">
    <source>
        <dbReference type="SMART" id="SM00382"/>
    </source>
</evidence>